<accession>A0A450T2F7</accession>
<protein>
    <submittedName>
        <fullName evidence="2">Uncharacterized protein</fullName>
    </submittedName>
</protein>
<dbReference type="EMBL" id="CAADEX010000050">
    <property type="protein sequence ID" value="VFJ55026.1"/>
    <property type="molecule type" value="Genomic_DNA"/>
</dbReference>
<name>A0A450T2F7_9GAMM</name>
<proteinExistence type="predicted"/>
<sequence length="112" mass="12651">MICSPAVSRAVHSSAARKVAKNHIFHHSTKNGLDGQQAMSLWVVVMLQQLAVIKRDTTFVTASPRTTHLPGDDWNREETRAARIEALRGRYRDVLTPSEEFARQKAEEALRE</sequence>
<dbReference type="AlphaFoldDB" id="A0A450T2F7"/>
<evidence type="ECO:0000313" key="1">
    <source>
        <dbReference type="EMBL" id="VFJ55026.1"/>
    </source>
</evidence>
<reference evidence="2" key="1">
    <citation type="submission" date="2019-02" db="EMBL/GenBank/DDBJ databases">
        <authorList>
            <person name="Gruber-Vodicka R. H."/>
            <person name="Seah K. B. B."/>
        </authorList>
    </citation>
    <scope>NUCLEOTIDE SEQUENCE</scope>
    <source>
        <strain evidence="2">BECK_DK161</strain>
        <strain evidence="1">BECK_DK47</strain>
    </source>
</reference>
<evidence type="ECO:0000313" key="2">
    <source>
        <dbReference type="EMBL" id="VFJ60669.1"/>
    </source>
</evidence>
<gene>
    <name evidence="1" type="ORF">BECKDK2373B_GA0170837_10502</name>
    <name evidence="2" type="ORF">BECKDK2373C_GA0170839_108314</name>
</gene>
<organism evidence="2">
    <name type="scientific">Candidatus Kentrum sp. DK</name>
    <dbReference type="NCBI Taxonomy" id="2126562"/>
    <lineage>
        <taxon>Bacteria</taxon>
        <taxon>Pseudomonadati</taxon>
        <taxon>Pseudomonadota</taxon>
        <taxon>Gammaproteobacteria</taxon>
        <taxon>Candidatus Kentrum</taxon>
    </lineage>
</organism>
<dbReference type="EMBL" id="CAADEY010000083">
    <property type="protein sequence ID" value="VFJ60669.1"/>
    <property type="molecule type" value="Genomic_DNA"/>
</dbReference>